<dbReference type="GO" id="GO:0003677">
    <property type="term" value="F:DNA binding"/>
    <property type="evidence" value="ECO:0007669"/>
    <property type="project" value="UniProtKB-KW"/>
</dbReference>
<dbReference type="SUPFAM" id="SSF46774">
    <property type="entry name" value="ARID-like"/>
    <property type="match status" value="1"/>
</dbReference>
<dbReference type="OrthoDB" id="10044343at2759"/>
<evidence type="ECO:0000256" key="5">
    <source>
        <dbReference type="ARBA" id="ARBA00023242"/>
    </source>
</evidence>
<dbReference type="FunFam" id="1.10.150.60:FF:000007">
    <property type="entry name" value="AT-rich interactive domain-containing protein 3C"/>
    <property type="match status" value="1"/>
</dbReference>
<dbReference type="InterPro" id="IPR001606">
    <property type="entry name" value="ARID_dom"/>
</dbReference>
<evidence type="ECO:0000256" key="2">
    <source>
        <dbReference type="ARBA" id="ARBA00023015"/>
    </source>
</evidence>
<dbReference type="Gene3D" id="1.10.150.60">
    <property type="entry name" value="ARID DNA-binding domain"/>
    <property type="match status" value="1"/>
</dbReference>
<comment type="subcellular location">
    <subcellularLocation>
        <location evidence="1">Nucleus</location>
    </subcellularLocation>
</comment>
<organism evidence="7">
    <name type="scientific">Cyprideis torosa</name>
    <dbReference type="NCBI Taxonomy" id="163714"/>
    <lineage>
        <taxon>Eukaryota</taxon>
        <taxon>Metazoa</taxon>
        <taxon>Ecdysozoa</taxon>
        <taxon>Arthropoda</taxon>
        <taxon>Crustacea</taxon>
        <taxon>Oligostraca</taxon>
        <taxon>Ostracoda</taxon>
        <taxon>Podocopa</taxon>
        <taxon>Podocopida</taxon>
        <taxon>Cytherocopina</taxon>
        <taxon>Cytheroidea</taxon>
        <taxon>Cytherideidae</taxon>
        <taxon>Cyprideis</taxon>
    </lineage>
</organism>
<feature type="compositionally biased region" description="Basic and acidic residues" evidence="6">
    <location>
        <begin position="520"/>
        <end position="529"/>
    </location>
</feature>
<gene>
    <name evidence="7" type="ORF">CTOB1V02_LOCUS979</name>
</gene>
<accession>A0A7R8W5S7</accession>
<dbReference type="EMBL" id="OB660133">
    <property type="protein sequence ID" value="CAD7222984.1"/>
    <property type="molecule type" value="Genomic_DNA"/>
</dbReference>
<dbReference type="PROSITE" id="PS51486">
    <property type="entry name" value="REKLES"/>
    <property type="match status" value="1"/>
</dbReference>
<reference evidence="7" key="1">
    <citation type="submission" date="2020-11" db="EMBL/GenBank/DDBJ databases">
        <authorList>
            <person name="Tran Van P."/>
        </authorList>
    </citation>
    <scope>NUCLEOTIDE SEQUENCE</scope>
</reference>
<dbReference type="SMART" id="SM01014">
    <property type="entry name" value="ARID"/>
    <property type="match status" value="1"/>
</dbReference>
<dbReference type="SMART" id="SM00501">
    <property type="entry name" value="BRIGHT"/>
    <property type="match status" value="1"/>
</dbReference>
<dbReference type="InterPro" id="IPR045147">
    <property type="entry name" value="ARI3A/B/C"/>
</dbReference>
<keyword evidence="4" id="KW-0804">Transcription</keyword>
<feature type="region of interest" description="Disordered" evidence="6">
    <location>
        <begin position="264"/>
        <end position="287"/>
    </location>
</feature>
<dbReference type="GO" id="GO:0006357">
    <property type="term" value="P:regulation of transcription by RNA polymerase II"/>
    <property type="evidence" value="ECO:0007669"/>
    <property type="project" value="InterPro"/>
</dbReference>
<dbReference type="InterPro" id="IPR023334">
    <property type="entry name" value="REKLES_domain"/>
</dbReference>
<dbReference type="Pfam" id="PF01388">
    <property type="entry name" value="ARID"/>
    <property type="match status" value="1"/>
</dbReference>
<protein>
    <submittedName>
        <fullName evidence="7">Uncharacterized protein</fullName>
    </submittedName>
</protein>
<keyword evidence="5" id="KW-0539">Nucleus</keyword>
<dbReference type="PANTHER" id="PTHR15348">
    <property type="entry name" value="AT-RICH INTERACTIVE DOMAIN-CONTAINING PROTEIN ARID DOMAIN- CONTAINING PROTEIN DEAD RINGER PROTEIN B-CELL REGULATOR OF IGH TRANSCRIPTION BRIGHT"/>
    <property type="match status" value="1"/>
</dbReference>
<dbReference type="PROSITE" id="PS51011">
    <property type="entry name" value="ARID"/>
    <property type="match status" value="1"/>
</dbReference>
<proteinExistence type="predicted"/>
<feature type="region of interest" description="Disordered" evidence="6">
    <location>
        <begin position="515"/>
        <end position="552"/>
    </location>
</feature>
<evidence type="ECO:0000313" key="7">
    <source>
        <dbReference type="EMBL" id="CAD7222984.1"/>
    </source>
</evidence>
<keyword evidence="3" id="KW-0238">DNA-binding</keyword>
<evidence type="ECO:0000256" key="6">
    <source>
        <dbReference type="SAM" id="MobiDB-lite"/>
    </source>
</evidence>
<dbReference type="AlphaFoldDB" id="A0A7R8W5S7"/>
<feature type="region of interest" description="Disordered" evidence="6">
    <location>
        <begin position="171"/>
        <end position="204"/>
    </location>
</feature>
<feature type="compositionally biased region" description="Low complexity" evidence="6">
    <location>
        <begin position="180"/>
        <end position="189"/>
    </location>
</feature>
<sequence length="605" mass="67155">MIMRGRTRLIDPCGFNQSVPCDLHLRLAPSKENDLPDVLGTSAQLAWTGTSSGQPRVLVWVSLRALLMKGGSRGVMDCPKERGFGSRVSRARKYSNVEHRIALVSVWHPLADAVQRGRHHYLDRFLCSQMSRLIAVYHEDGPIPPLVHPASRDESSLWIACVTVFRQGGSVEEDEMDSDGGPSSLGSHKSSLDGGGSLGHDPEREREIMNRLKGDEREEEDLTAVALSQAESLRLQQQQFLAVHGLSGIDLKPTIPQIRPANFAHHRPAYPSRLSPSPPRSGSDNHQTWSFEEQFKQLYELSDDPKRKDFLDELFTFMAKRGQPINRLPIMAKQVLDLFELFKLVVARGGLVEVINKKLWQEVIKGLNLPSSITSAAFTLRTQYMKYLYDFECYKERLSSRDELQTAIDGNRREGRRQNYGSYSDMVQRSTGGNAVSPLPMSHPRPSMNGSSGGTPLAPAIPPGSQSALMELQARLNLYNKLVSDPSLTSTPPGIGEGDRRIISPAQTQLYDVPLNLADDGPKQPKRECATPPTPPRDSTTPSHKRNALEERNSNFTTLTAQGTHIKISSRGDNRSGTENSLVVTMEINGTLYQGVLFAQHKKVP</sequence>
<evidence type="ECO:0000256" key="3">
    <source>
        <dbReference type="ARBA" id="ARBA00023125"/>
    </source>
</evidence>
<feature type="region of interest" description="Disordered" evidence="6">
    <location>
        <begin position="409"/>
        <end position="456"/>
    </location>
</feature>
<feature type="compositionally biased region" description="Polar residues" evidence="6">
    <location>
        <begin position="419"/>
        <end position="434"/>
    </location>
</feature>
<evidence type="ECO:0000256" key="4">
    <source>
        <dbReference type="ARBA" id="ARBA00023163"/>
    </source>
</evidence>
<dbReference type="GO" id="GO:0005634">
    <property type="term" value="C:nucleus"/>
    <property type="evidence" value="ECO:0007669"/>
    <property type="project" value="UniProtKB-SubCell"/>
</dbReference>
<name>A0A7R8W5S7_9CRUS</name>
<dbReference type="InterPro" id="IPR036431">
    <property type="entry name" value="ARID_dom_sf"/>
</dbReference>
<keyword evidence="2" id="KW-0805">Transcription regulation</keyword>
<evidence type="ECO:0000256" key="1">
    <source>
        <dbReference type="ARBA" id="ARBA00004123"/>
    </source>
</evidence>
<dbReference type="PANTHER" id="PTHR15348:SF0">
    <property type="entry name" value="PROTEIN DEAD RINGER"/>
    <property type="match status" value="1"/>
</dbReference>